<evidence type="ECO:0000259" key="9">
    <source>
        <dbReference type="Pfam" id="PF09402"/>
    </source>
</evidence>
<feature type="region of interest" description="Disordered" evidence="7">
    <location>
        <begin position="643"/>
        <end position="669"/>
    </location>
</feature>
<evidence type="ECO:0000256" key="4">
    <source>
        <dbReference type="ARBA" id="ARBA00022989"/>
    </source>
</evidence>
<feature type="compositionally biased region" description="Low complexity" evidence="7">
    <location>
        <begin position="59"/>
        <end position="70"/>
    </location>
</feature>
<evidence type="ECO:0000313" key="10">
    <source>
        <dbReference type="EMBL" id="CAL8133627.1"/>
    </source>
</evidence>
<feature type="region of interest" description="Disordered" evidence="7">
    <location>
        <begin position="45"/>
        <end position="165"/>
    </location>
</feature>
<dbReference type="Proteomes" id="UP001642540">
    <property type="component" value="Unassembled WGS sequence"/>
</dbReference>
<dbReference type="SUPFAM" id="SSF54928">
    <property type="entry name" value="RNA-binding domain, RBD"/>
    <property type="match status" value="1"/>
</dbReference>
<dbReference type="PANTHER" id="PTHR13428:SF12">
    <property type="entry name" value="INNER NUCLEAR MEMBRANE PROTEIN MAN1"/>
    <property type="match status" value="1"/>
</dbReference>
<keyword evidence="5 8" id="KW-0472">Membrane</keyword>
<keyword evidence="2" id="KW-0597">Phosphoprotein</keyword>
<dbReference type="InterPro" id="IPR052277">
    <property type="entry name" value="INM_ESCRT-Associated"/>
</dbReference>
<dbReference type="InterPro" id="IPR012677">
    <property type="entry name" value="Nucleotide-bd_a/b_plait_sf"/>
</dbReference>
<dbReference type="InterPro" id="IPR035979">
    <property type="entry name" value="RBD_domain_sf"/>
</dbReference>
<dbReference type="InterPro" id="IPR041885">
    <property type="entry name" value="MAN1_winged_helix_dom"/>
</dbReference>
<comment type="subcellular location">
    <subcellularLocation>
        <location evidence="1">Nucleus inner membrane</location>
    </subcellularLocation>
</comment>
<feature type="compositionally biased region" description="Low complexity" evidence="7">
    <location>
        <begin position="100"/>
        <end position="156"/>
    </location>
</feature>
<keyword evidence="4 8" id="KW-1133">Transmembrane helix</keyword>
<evidence type="ECO:0000256" key="2">
    <source>
        <dbReference type="ARBA" id="ARBA00022553"/>
    </source>
</evidence>
<evidence type="ECO:0000256" key="6">
    <source>
        <dbReference type="ARBA" id="ARBA00023242"/>
    </source>
</evidence>
<feature type="transmembrane region" description="Helical" evidence="8">
    <location>
        <begin position="255"/>
        <end position="272"/>
    </location>
</feature>
<protein>
    <recommendedName>
        <fullName evidence="9">Man1/Src1-like C-terminal domain-containing protein</fullName>
    </recommendedName>
</protein>
<keyword evidence="11" id="KW-1185">Reference proteome</keyword>
<dbReference type="Gene3D" id="3.30.70.330">
    <property type="match status" value="1"/>
</dbReference>
<dbReference type="Pfam" id="PF09402">
    <property type="entry name" value="MSC"/>
    <property type="match status" value="1"/>
</dbReference>
<keyword evidence="6" id="KW-0539">Nucleus</keyword>
<evidence type="ECO:0000256" key="8">
    <source>
        <dbReference type="SAM" id="Phobius"/>
    </source>
</evidence>
<evidence type="ECO:0000313" key="11">
    <source>
        <dbReference type="Proteomes" id="UP001642540"/>
    </source>
</evidence>
<gene>
    <name evidence="10" type="ORF">ODALV1_LOCUS25151</name>
</gene>
<keyword evidence="3 8" id="KW-0812">Transmembrane</keyword>
<feature type="region of interest" description="Disordered" evidence="7">
    <location>
        <begin position="213"/>
        <end position="237"/>
    </location>
</feature>
<name>A0ABP1RR78_9HEXA</name>
<evidence type="ECO:0000256" key="7">
    <source>
        <dbReference type="SAM" id="MobiDB-lite"/>
    </source>
</evidence>
<sequence>MASLDTTPVRELTDQELRKRLLALGYDVPVSVNREFLVRKLENAAAGGGGSKSNKRHSVAASSPVSNSNNQGDRGSPSAVRKRKSLANPMSSSNHGGGHRNSIISPAMSPLASSSPMVSSPVSPSYSNSPSISISTPTTPSPFVSRLNTPSPSSSPLNNGEGGSHSPRYLNYYNFFKSGGDQAGNSRSGGGTDDAGNYGYGYNRSIRLSAPTNFSPVTSVAPPTRTSERNGYAGGNTGTTGGETDWFGVHMVSKILVVSFVLFFCIIGLLYVRQMYGFDPRGLTGNAGSDDVNKATVKEAPLPTTPPKKVAPTLPPSSMTFPVCGLKGVDPEACIPKEVVKNSRTLFNILKEELIQRSRSKGCRPDIQDRISLLEAKTVLYRLTDLRKADVDAAFTGMLLLVTENPGAGVRLDAESFGDKEITSKDVESLDFALSAISATDVSSDFICGVIAFTTSVAMYLVIALASACACFGGWKIVLYYRRKKKTEEDEVFKFVEKVLEVLYQQYELSEKSEGCAYLAVNHIRDELVPPKERQKKEALWNKVVDYISNNESRVREEIQHISGEEFRVWRWLPSASPLVSKRFSSINNKSNRYSVSTPIPQNVTPPTSVPSPISPIAGPSTSSQNHLYPSLNLFNEEEDDNGIGANGGGDNNKWQGQAFETCEGSPNALPSTPTTCLKIRHMFSEREGPVGERSRVEKTIIGKCPNARILHIGIEPASVEGCVYVRCLTKDDARAAFQSLHGWWFDGHLLSVKFLREERYFSRFPEAKTCTVPLRA</sequence>
<evidence type="ECO:0000256" key="5">
    <source>
        <dbReference type="ARBA" id="ARBA00023136"/>
    </source>
</evidence>
<organism evidence="10 11">
    <name type="scientific">Orchesella dallaii</name>
    <dbReference type="NCBI Taxonomy" id="48710"/>
    <lineage>
        <taxon>Eukaryota</taxon>
        <taxon>Metazoa</taxon>
        <taxon>Ecdysozoa</taxon>
        <taxon>Arthropoda</taxon>
        <taxon>Hexapoda</taxon>
        <taxon>Collembola</taxon>
        <taxon>Entomobryomorpha</taxon>
        <taxon>Entomobryoidea</taxon>
        <taxon>Orchesellidae</taxon>
        <taxon>Orchesellinae</taxon>
        <taxon>Orchesella</taxon>
    </lineage>
</organism>
<feature type="domain" description="Man1/Src1-like C-terminal" evidence="9">
    <location>
        <begin position="448"/>
        <end position="573"/>
    </location>
</feature>
<proteinExistence type="predicted"/>
<evidence type="ECO:0000256" key="3">
    <source>
        <dbReference type="ARBA" id="ARBA00022692"/>
    </source>
</evidence>
<dbReference type="Gene3D" id="1.10.10.1180">
    <property type="entry name" value="MAN1, winged-helix domain"/>
    <property type="match status" value="1"/>
</dbReference>
<comment type="caution">
    <text evidence="10">The sequence shown here is derived from an EMBL/GenBank/DDBJ whole genome shotgun (WGS) entry which is preliminary data.</text>
</comment>
<evidence type="ECO:0000256" key="1">
    <source>
        <dbReference type="ARBA" id="ARBA00004540"/>
    </source>
</evidence>
<dbReference type="EMBL" id="CAXLJM020000101">
    <property type="protein sequence ID" value="CAL8133627.1"/>
    <property type="molecule type" value="Genomic_DNA"/>
</dbReference>
<dbReference type="PANTHER" id="PTHR13428">
    <property type="entry name" value="INNER NUCLEAR MEMBRANE PROTEIN MAN1 LEM DOMAIN CONTAINING PROTEIN"/>
    <property type="match status" value="1"/>
</dbReference>
<accession>A0ABP1RR78</accession>
<dbReference type="InterPro" id="IPR018996">
    <property type="entry name" value="Man1/Src1-like_C"/>
</dbReference>
<reference evidence="10 11" key="1">
    <citation type="submission" date="2024-08" db="EMBL/GenBank/DDBJ databases">
        <authorList>
            <person name="Cucini C."/>
            <person name="Frati F."/>
        </authorList>
    </citation>
    <scope>NUCLEOTIDE SEQUENCE [LARGE SCALE GENOMIC DNA]</scope>
</reference>